<sequence>MNSLAFHCGFWDRYWDRLV</sequence>
<dbReference type="AlphaFoldDB" id="A0A0E9QGF4"/>
<evidence type="ECO:0000313" key="1">
    <source>
        <dbReference type="EMBL" id="JAH15198.1"/>
    </source>
</evidence>
<reference evidence="1" key="1">
    <citation type="submission" date="2014-11" db="EMBL/GenBank/DDBJ databases">
        <authorList>
            <person name="Amaro Gonzalez C."/>
        </authorList>
    </citation>
    <scope>NUCLEOTIDE SEQUENCE</scope>
</reference>
<proteinExistence type="predicted"/>
<name>A0A0E9QGF4_ANGAN</name>
<protein>
    <submittedName>
        <fullName evidence="1">Uncharacterized protein</fullName>
    </submittedName>
</protein>
<organism evidence="1">
    <name type="scientific">Anguilla anguilla</name>
    <name type="common">European freshwater eel</name>
    <name type="synonym">Muraena anguilla</name>
    <dbReference type="NCBI Taxonomy" id="7936"/>
    <lineage>
        <taxon>Eukaryota</taxon>
        <taxon>Metazoa</taxon>
        <taxon>Chordata</taxon>
        <taxon>Craniata</taxon>
        <taxon>Vertebrata</taxon>
        <taxon>Euteleostomi</taxon>
        <taxon>Actinopterygii</taxon>
        <taxon>Neopterygii</taxon>
        <taxon>Teleostei</taxon>
        <taxon>Anguilliformes</taxon>
        <taxon>Anguillidae</taxon>
        <taxon>Anguilla</taxon>
    </lineage>
</organism>
<dbReference type="EMBL" id="GBXM01093379">
    <property type="protein sequence ID" value="JAH15198.1"/>
    <property type="molecule type" value="Transcribed_RNA"/>
</dbReference>
<reference evidence="1" key="2">
    <citation type="journal article" date="2015" name="Fish Shellfish Immunol.">
        <title>Early steps in the European eel (Anguilla anguilla)-Vibrio vulnificus interaction in the gills: Role of the RtxA13 toxin.</title>
        <authorList>
            <person name="Callol A."/>
            <person name="Pajuelo D."/>
            <person name="Ebbesson L."/>
            <person name="Teles M."/>
            <person name="MacKenzie S."/>
            <person name="Amaro C."/>
        </authorList>
    </citation>
    <scope>NUCLEOTIDE SEQUENCE</scope>
</reference>
<accession>A0A0E9QGF4</accession>